<dbReference type="HOGENOM" id="CLU_179882_0_0_6"/>
<proteinExistence type="predicted"/>
<dbReference type="RefSeq" id="WP_004095005.1">
    <property type="nucleotide sequence ID" value="NZ_JH417544.1"/>
</dbReference>
<organism evidence="4 5">
    <name type="scientific">Hafnia alvei ATCC 51873</name>
    <dbReference type="NCBI Taxonomy" id="1002364"/>
    <lineage>
        <taxon>Bacteria</taxon>
        <taxon>Pseudomonadati</taxon>
        <taxon>Pseudomonadota</taxon>
        <taxon>Gammaproteobacteria</taxon>
        <taxon>Enterobacterales</taxon>
        <taxon>Hafniaceae</taxon>
        <taxon>Hafnia</taxon>
    </lineage>
</organism>
<dbReference type="EMBL" id="AGCI01000087">
    <property type="protein sequence ID" value="EHM40000.1"/>
    <property type="molecule type" value="Genomic_DNA"/>
</dbReference>
<accession>G9YAL8</accession>
<reference evidence="4 5" key="1">
    <citation type="submission" date="2011-08" db="EMBL/GenBank/DDBJ databases">
        <authorList>
            <person name="Weinstock G."/>
            <person name="Sodergren E."/>
            <person name="Clifton S."/>
            <person name="Fulton L."/>
            <person name="Fulton B."/>
            <person name="Courtney L."/>
            <person name="Fronick C."/>
            <person name="Harrison M."/>
            <person name="Strong C."/>
            <person name="Farmer C."/>
            <person name="Delahaunty K."/>
            <person name="Markovic C."/>
            <person name="Hall O."/>
            <person name="Minx P."/>
            <person name="Tomlinson C."/>
            <person name="Mitreva M."/>
            <person name="Hou S."/>
            <person name="Chen J."/>
            <person name="Wollam A."/>
            <person name="Pepin K.H."/>
            <person name="Johnson M."/>
            <person name="Bhonagiri V."/>
            <person name="Zhang X."/>
            <person name="Suruliraj S."/>
            <person name="Warren W."/>
            <person name="Chinwalla A."/>
            <person name="Mardis E.R."/>
            <person name="Wilson R.K."/>
        </authorList>
    </citation>
    <scope>NUCLEOTIDE SEQUENCE [LARGE SCALE GENOMIC DNA]</scope>
    <source>
        <strain evidence="4 5">ATCC 51873</strain>
    </source>
</reference>
<dbReference type="Pfam" id="PF13996">
    <property type="entry name" value="YobH"/>
    <property type="match status" value="1"/>
</dbReference>
<dbReference type="Proteomes" id="UP000005959">
    <property type="component" value="Unassembled WGS sequence"/>
</dbReference>
<dbReference type="AlphaFoldDB" id="G9YAL8"/>
<feature type="transmembrane region" description="Helical" evidence="3">
    <location>
        <begin position="12"/>
        <end position="36"/>
    </location>
</feature>
<dbReference type="InterPro" id="IPR025611">
    <property type="entry name" value="YobH"/>
</dbReference>
<gene>
    <name evidence="4" type="ORF">HMPREF0454_03642</name>
</gene>
<evidence type="ECO:0000256" key="2">
    <source>
        <dbReference type="ARBA" id="ARBA00022729"/>
    </source>
</evidence>
<comment type="caution">
    <text evidence="4">The sequence shown here is derived from an EMBL/GenBank/DDBJ whole genome shotgun (WGS) entry which is preliminary data.</text>
</comment>
<evidence type="ECO:0000256" key="3">
    <source>
        <dbReference type="SAM" id="Phobius"/>
    </source>
</evidence>
<protein>
    <recommendedName>
        <fullName evidence="1">Uncharacterized protein YobH</fullName>
    </recommendedName>
</protein>
<keyword evidence="3" id="KW-1133">Transmembrane helix</keyword>
<keyword evidence="3" id="KW-0812">Transmembrane</keyword>
<dbReference type="PATRIC" id="fig|1002364.3.peg.3293"/>
<keyword evidence="3" id="KW-0472">Membrane</keyword>
<evidence type="ECO:0000256" key="1">
    <source>
        <dbReference type="ARBA" id="ARBA00019316"/>
    </source>
</evidence>
<keyword evidence="2" id="KW-0732">Signal</keyword>
<sequence length="87" mass="9239">MFITTFYSSGDLGLKTILTVFVLTYVTLFLSGYGILIGSHTTVAGLGLKCKYLTARSIVAADYLHSSNGVIGVAECPIFKKVSDIVG</sequence>
<evidence type="ECO:0000313" key="5">
    <source>
        <dbReference type="Proteomes" id="UP000005959"/>
    </source>
</evidence>
<name>G9YAL8_HAFAL</name>
<evidence type="ECO:0000313" key="4">
    <source>
        <dbReference type="EMBL" id="EHM40000.1"/>
    </source>
</evidence>